<evidence type="ECO:0000256" key="3">
    <source>
        <dbReference type="ARBA" id="ARBA00023274"/>
    </source>
</evidence>
<dbReference type="GO" id="GO:0000463">
    <property type="term" value="P:maturation of LSU-rRNA from tricistronic rRNA transcript (SSU-rRNA, 5.8S rRNA, LSU-rRNA)"/>
    <property type="evidence" value="ECO:0007669"/>
    <property type="project" value="InterPro"/>
</dbReference>
<dbReference type="Gene3D" id="1.10.287.310">
    <property type="match status" value="1"/>
</dbReference>
<dbReference type="GO" id="GO:0003729">
    <property type="term" value="F:mRNA binding"/>
    <property type="evidence" value="ECO:0007669"/>
    <property type="project" value="TreeGrafter"/>
</dbReference>
<keyword evidence="6" id="KW-1185">Reference proteome</keyword>
<dbReference type="AlphaFoldDB" id="A0A1E4TL23"/>
<evidence type="ECO:0000256" key="2">
    <source>
        <dbReference type="ARBA" id="ARBA00022980"/>
    </source>
</evidence>
<dbReference type="GO" id="GO:0030687">
    <property type="term" value="C:preribosome, large subunit precursor"/>
    <property type="evidence" value="ECO:0007669"/>
    <property type="project" value="UniProtKB-ARBA"/>
</dbReference>
<dbReference type="OrthoDB" id="528635at2759"/>
<dbReference type="SUPFAM" id="SSF46561">
    <property type="entry name" value="Ribosomal protein L29 (L29p)"/>
    <property type="match status" value="1"/>
</dbReference>
<dbReference type="PANTHER" id="PTHR45722:SF2">
    <property type="entry name" value="LARGE RIBOSOMAL SUBUNIT PROTEIN UL29-RELATED"/>
    <property type="match status" value="1"/>
</dbReference>
<dbReference type="NCBIfam" id="TIGR00012">
    <property type="entry name" value="L29"/>
    <property type="match status" value="1"/>
</dbReference>
<dbReference type="GO" id="GO:0002181">
    <property type="term" value="P:cytoplasmic translation"/>
    <property type="evidence" value="ECO:0007669"/>
    <property type="project" value="UniProtKB-ARBA"/>
</dbReference>
<keyword evidence="3" id="KW-0687">Ribonucleoprotein</keyword>
<dbReference type="HAMAP" id="MF_00374">
    <property type="entry name" value="Ribosomal_uL29"/>
    <property type="match status" value="1"/>
</dbReference>
<dbReference type="InterPro" id="IPR036049">
    <property type="entry name" value="Ribosomal_uL29_sf"/>
</dbReference>
<dbReference type="Pfam" id="PF00831">
    <property type="entry name" value="Ribosomal_L29"/>
    <property type="match status" value="1"/>
</dbReference>
<dbReference type="GO" id="GO:0003735">
    <property type="term" value="F:structural constituent of ribosome"/>
    <property type="evidence" value="ECO:0007669"/>
    <property type="project" value="InterPro"/>
</dbReference>
<dbReference type="FunFam" id="1.10.287.310:FF:000002">
    <property type="entry name" value="60S ribosomal protein L35"/>
    <property type="match status" value="1"/>
</dbReference>
<dbReference type="Proteomes" id="UP000095023">
    <property type="component" value="Unassembled WGS sequence"/>
</dbReference>
<dbReference type="GO" id="GO:0022625">
    <property type="term" value="C:cytosolic large ribosomal subunit"/>
    <property type="evidence" value="ECO:0007669"/>
    <property type="project" value="InterPro"/>
</dbReference>
<dbReference type="PANTHER" id="PTHR45722">
    <property type="entry name" value="60S RIBOSOMAL PROTEIN L35"/>
    <property type="match status" value="1"/>
</dbReference>
<proteinExistence type="inferred from homology"/>
<dbReference type="InterPro" id="IPR001854">
    <property type="entry name" value="Ribosomal_uL29"/>
</dbReference>
<name>A0A1E4TL23_9ASCO</name>
<evidence type="ECO:0000313" key="6">
    <source>
        <dbReference type="Proteomes" id="UP000095023"/>
    </source>
</evidence>
<feature type="region of interest" description="Disordered" evidence="4">
    <location>
        <begin position="97"/>
        <end position="122"/>
    </location>
</feature>
<comment type="similarity">
    <text evidence="1">Belongs to the universal ribosomal protein uL29 family.</text>
</comment>
<dbReference type="EMBL" id="KV453841">
    <property type="protein sequence ID" value="ODV92470.1"/>
    <property type="molecule type" value="Genomic_DNA"/>
</dbReference>
<dbReference type="InterPro" id="IPR045059">
    <property type="entry name" value="Ribosomal_uL29_euk"/>
</dbReference>
<dbReference type="Gene3D" id="6.10.250.3450">
    <property type="match status" value="1"/>
</dbReference>
<evidence type="ECO:0008006" key="7">
    <source>
        <dbReference type="Google" id="ProtNLM"/>
    </source>
</evidence>
<evidence type="ECO:0000256" key="4">
    <source>
        <dbReference type="SAM" id="MobiDB-lite"/>
    </source>
</evidence>
<organism evidence="5 6">
    <name type="scientific">Tortispora caseinolytica NRRL Y-17796</name>
    <dbReference type="NCBI Taxonomy" id="767744"/>
    <lineage>
        <taxon>Eukaryota</taxon>
        <taxon>Fungi</taxon>
        <taxon>Dikarya</taxon>
        <taxon>Ascomycota</taxon>
        <taxon>Saccharomycotina</taxon>
        <taxon>Trigonopsidomycetes</taxon>
        <taxon>Trigonopsidales</taxon>
        <taxon>Trigonopsidaceae</taxon>
        <taxon>Tortispora</taxon>
    </lineage>
</organism>
<dbReference type="CDD" id="cd00427">
    <property type="entry name" value="Ribosomal_L29_HIP"/>
    <property type="match status" value="1"/>
</dbReference>
<gene>
    <name evidence="5" type="ORF">CANCADRAFT_87196</name>
</gene>
<accession>A0A1E4TL23</accession>
<keyword evidence="2" id="KW-0689">Ribosomal protein</keyword>
<protein>
    <recommendedName>
        <fullName evidence="7">Ribosomal protein L29</fullName>
    </recommendedName>
</protein>
<dbReference type="FunFam" id="6.10.250.3450:FF:000001">
    <property type="entry name" value="60S ribosomal protein L35"/>
    <property type="match status" value="1"/>
</dbReference>
<evidence type="ECO:0000313" key="5">
    <source>
        <dbReference type="EMBL" id="ODV92470.1"/>
    </source>
</evidence>
<evidence type="ECO:0000256" key="1">
    <source>
        <dbReference type="ARBA" id="ARBA00009254"/>
    </source>
</evidence>
<feature type="compositionally biased region" description="Basic and acidic residues" evidence="4">
    <location>
        <begin position="97"/>
        <end position="111"/>
    </location>
</feature>
<reference evidence="6" key="1">
    <citation type="submission" date="2016-02" db="EMBL/GenBank/DDBJ databases">
        <title>Comparative genomics of biotechnologically important yeasts.</title>
        <authorList>
            <consortium name="DOE Joint Genome Institute"/>
            <person name="Riley R."/>
            <person name="Haridas S."/>
            <person name="Wolfe K.H."/>
            <person name="Lopes M.R."/>
            <person name="Hittinger C.T."/>
            <person name="Goker M."/>
            <person name="Salamov A."/>
            <person name="Wisecaver J."/>
            <person name="Long T.M."/>
            <person name="Aerts A.L."/>
            <person name="Barry K."/>
            <person name="Choi C."/>
            <person name="Clum A."/>
            <person name="Coughlan A.Y."/>
            <person name="Deshpande S."/>
            <person name="Douglass A.P."/>
            <person name="Hanson S.J."/>
            <person name="Klenk H.-P."/>
            <person name="Labutti K."/>
            <person name="Lapidus A."/>
            <person name="Lindquist E."/>
            <person name="Lipzen A."/>
            <person name="Meier-Kolthoff J.P."/>
            <person name="Ohm R.A."/>
            <person name="Otillar R.P."/>
            <person name="Pangilinan J."/>
            <person name="Peng Y."/>
            <person name="Rokas A."/>
            <person name="Rosa C.A."/>
            <person name="Scheuner C."/>
            <person name="Sibirny A.A."/>
            <person name="Slot J.C."/>
            <person name="Stielow J.B."/>
            <person name="Sun H."/>
            <person name="Kurtzman C.P."/>
            <person name="Blackwell M."/>
            <person name="Jeffries T.W."/>
            <person name="Grigoriev I.V."/>
        </authorList>
    </citation>
    <scope>NUCLEOTIDE SEQUENCE [LARGE SCALE GENOMIC DNA]</scope>
    <source>
        <strain evidence="6">NRRL Y-17796</strain>
    </source>
</reference>
<sequence length="122" mass="14298">MVKAFELRTKSVEELQAQLVELKGDLQKYRMQKASNTGSRLAQIGVIRKDIARVLTVINQQQRAKAREQYSKVKKNRVPLDLRAKKTRALRRALTDFEKSRKTEKQRKKDVNFPQRKYAIKA</sequence>